<feature type="compositionally biased region" description="Low complexity" evidence="1">
    <location>
        <begin position="238"/>
        <end position="256"/>
    </location>
</feature>
<accession>U6K5P3</accession>
<evidence type="ECO:0000313" key="2">
    <source>
        <dbReference type="EMBL" id="CDJ33235.1"/>
    </source>
</evidence>
<dbReference type="Proteomes" id="UP000030744">
    <property type="component" value="Unassembled WGS sequence"/>
</dbReference>
<gene>
    <name evidence="2" type="ORF">EMH_0015230</name>
</gene>
<dbReference type="EMBL" id="HG685005">
    <property type="protein sequence ID" value="CDJ33235.1"/>
    <property type="molecule type" value="Genomic_DNA"/>
</dbReference>
<feature type="compositionally biased region" description="Low complexity" evidence="1">
    <location>
        <begin position="533"/>
        <end position="548"/>
    </location>
</feature>
<dbReference type="RefSeq" id="XP_013355799.1">
    <property type="nucleotide sequence ID" value="XM_013500345.1"/>
</dbReference>
<dbReference type="AlphaFoldDB" id="U6K5P3"/>
<keyword evidence="3" id="KW-1185">Reference proteome</keyword>
<protein>
    <submittedName>
        <fullName evidence="2">Uncharacterized protein</fullName>
    </submittedName>
</protein>
<dbReference type="GeneID" id="25376476"/>
<feature type="compositionally biased region" description="Basic and acidic residues" evidence="1">
    <location>
        <begin position="228"/>
        <end position="237"/>
    </location>
</feature>
<proteinExistence type="predicted"/>
<reference evidence="2" key="1">
    <citation type="submission" date="2013-10" db="EMBL/GenBank/DDBJ databases">
        <title>Genomic analysis of the causative agents of coccidiosis in chickens.</title>
        <authorList>
            <person name="Reid A.J."/>
            <person name="Blake D."/>
            <person name="Billington K."/>
            <person name="Browne H."/>
            <person name="Dunn M."/>
            <person name="Hung S."/>
            <person name="Kawahara F."/>
            <person name="Miranda-Saavedra D."/>
            <person name="Mourier T."/>
            <person name="Nagra H."/>
            <person name="Otto T.D."/>
            <person name="Rawlings N."/>
            <person name="Sanchez A."/>
            <person name="Sanders M."/>
            <person name="Subramaniam C."/>
            <person name="Tay Y."/>
            <person name="Dear P."/>
            <person name="Doerig C."/>
            <person name="Gruber A."/>
            <person name="Parkinson J."/>
            <person name="Shirley M."/>
            <person name="Wan K.L."/>
            <person name="Berriman M."/>
            <person name="Tomley F."/>
            <person name="Pain A."/>
        </authorList>
    </citation>
    <scope>NUCLEOTIDE SEQUENCE [LARGE SCALE GENOMIC DNA]</scope>
    <source>
        <strain evidence="2">Houghton</strain>
    </source>
</reference>
<feature type="compositionally biased region" description="Low complexity" evidence="1">
    <location>
        <begin position="394"/>
        <end position="418"/>
    </location>
</feature>
<feature type="compositionally biased region" description="Polar residues" evidence="1">
    <location>
        <begin position="350"/>
        <end position="366"/>
    </location>
</feature>
<organism evidence="2 3">
    <name type="scientific">Eimeria mitis</name>
    <dbReference type="NCBI Taxonomy" id="44415"/>
    <lineage>
        <taxon>Eukaryota</taxon>
        <taxon>Sar</taxon>
        <taxon>Alveolata</taxon>
        <taxon>Apicomplexa</taxon>
        <taxon>Conoidasida</taxon>
        <taxon>Coccidia</taxon>
        <taxon>Eucoccidiorida</taxon>
        <taxon>Eimeriorina</taxon>
        <taxon>Eimeriidae</taxon>
        <taxon>Eimeria</taxon>
    </lineage>
</organism>
<feature type="region of interest" description="Disordered" evidence="1">
    <location>
        <begin position="228"/>
        <end position="262"/>
    </location>
</feature>
<feature type="region of interest" description="Disordered" evidence="1">
    <location>
        <begin position="533"/>
        <end position="574"/>
    </location>
</feature>
<evidence type="ECO:0000313" key="3">
    <source>
        <dbReference type="Proteomes" id="UP000030744"/>
    </source>
</evidence>
<name>U6K5P3_9EIME</name>
<evidence type="ECO:0000256" key="1">
    <source>
        <dbReference type="SAM" id="MobiDB-lite"/>
    </source>
</evidence>
<feature type="compositionally biased region" description="Basic and acidic residues" evidence="1">
    <location>
        <begin position="368"/>
        <end position="382"/>
    </location>
</feature>
<reference evidence="2" key="2">
    <citation type="submission" date="2013-10" db="EMBL/GenBank/DDBJ databases">
        <authorList>
            <person name="Aslett M."/>
        </authorList>
    </citation>
    <scope>NUCLEOTIDE SEQUENCE [LARGE SCALE GENOMIC DNA]</scope>
    <source>
        <strain evidence="2">Houghton</strain>
    </source>
</reference>
<feature type="region of interest" description="Disordered" evidence="1">
    <location>
        <begin position="47"/>
        <end position="68"/>
    </location>
</feature>
<feature type="region of interest" description="Disordered" evidence="1">
    <location>
        <begin position="350"/>
        <end position="521"/>
    </location>
</feature>
<dbReference type="VEuPathDB" id="ToxoDB:EMH_0015230"/>
<sequence>MQVAPAVEPGDAAVYLVLRCAVYLVNASKSRVALRFLAKAEETTRTEAGEPCTVQDDDQPEAAAGAAGAEREGEVLLVDDLLERARRYVTELETLLRVNTFVFTQLDNALKFMLVAEFLCLCLMEFSALYSLMERRERAGMQELISNIYIKIQSLGNRMNWRQLTPARRRHIQFLYSLFDRLSEVDPPTGAFEERQRLSRMKELLTLQEMALGQLDYGFSALRECVESGRKRSDDPKAGASPAKGAAAATQGAVAPPDVPEAPESVTVRSVFMAIERTAHKRRDQNLMDKHLSAWMRMKHYEKPHYSIMSTHRLLKATGQPMQTHKELLEDLQATPLGLRDVSVRATSGTGIYTDKTTASSSVQEEPSQEKKESPQDNHDSRALGPLERPSQHSPTGPGTEGPSPAAASPGTSTAAGGVPAAQTNQPAVEAPSHGETVPIYTAPNRPPQVSSPAAPGHLQGSAVSAAAEPVTVPSAGVHSPQALWTTNASTAAPVGRVSSPSSSDEALPRPPPSSFTAAVSSAAAYSPQSFTLRTPSTAAQPPSTSPAFDTPRASVPTEPLPTPSPSSSSAAVPSAAALAQEALTLSAPTAAAQPAVFSDPHFAPWVSPSSLSIWAPLSASHWSPAVSAPTQGGIDSSPLPSSLCLPLRGYRRNIVRLQELPDKKILRRLTLGRLPREYGDRLGQFPHDPLQASLPLKGPTGEVIQGSLQDLRKLQNSSVGQPPDIHQ</sequence>